<dbReference type="STRING" id="43335.A0A4U5LSZ3"/>
<dbReference type="GO" id="GO:0009723">
    <property type="term" value="P:response to ethylene"/>
    <property type="evidence" value="ECO:0007669"/>
    <property type="project" value="TreeGrafter"/>
</dbReference>
<feature type="signal peptide" evidence="3">
    <location>
        <begin position="1"/>
        <end position="23"/>
    </location>
</feature>
<dbReference type="PANTHER" id="PTHR33470">
    <property type="entry name" value="OS01G0164075 PROTEIN"/>
    <property type="match status" value="1"/>
</dbReference>
<accession>A0A4U5LSZ3</accession>
<sequence length="213" mass="22991">MALTRVFFAASILLLSSSVITSANDYSYDSKTDTVKPGYHPKSDANYDNTPKPDLPKSTLTMPKSDNEKSNYGYDSIPEAPLPIGIEGLVLCKSGSTYIPIKGALVRIACMAVDTNGYETTPFSCLTGATDANGYYYKPLPAFGLGDLKVTECKAYLESSPLETCKIPTDVNNGMSGALLSSYHILSSKNIKLYSMRTFFYTSETTPTPAGGY</sequence>
<name>A0A4U5LSZ3_POPAL</name>
<comment type="caution">
    <text evidence="4">The sequence shown here is derived from an EMBL/GenBank/DDBJ whole genome shotgun (WGS) entry which is preliminary data.</text>
</comment>
<protein>
    <recommendedName>
        <fullName evidence="5">Proline-rich protein 3-like</fullName>
    </recommendedName>
</protein>
<keyword evidence="1 3" id="KW-0732">Signal</keyword>
<reference evidence="4" key="1">
    <citation type="submission" date="2018-10" db="EMBL/GenBank/DDBJ databases">
        <title>Population genomic analysis revealed the cold adaptation of white poplar.</title>
        <authorList>
            <person name="Liu Y.-J."/>
        </authorList>
    </citation>
    <scope>NUCLEOTIDE SEQUENCE [LARGE SCALE GENOMIC DNA]</scope>
    <source>
        <strain evidence="4">PAL-ZL1</strain>
    </source>
</reference>
<evidence type="ECO:0000256" key="2">
    <source>
        <dbReference type="SAM" id="MobiDB-lite"/>
    </source>
</evidence>
<dbReference type="PANTHER" id="PTHR33470:SF40">
    <property type="entry name" value="PROTEIN SEED AND ROOT HAIR PROTECTIVE PROTEIN"/>
    <property type="match status" value="1"/>
</dbReference>
<evidence type="ECO:0008006" key="5">
    <source>
        <dbReference type="Google" id="ProtNLM"/>
    </source>
</evidence>
<gene>
    <name evidence="4" type="ORF">D5086_0000325050</name>
</gene>
<feature type="chain" id="PRO_5020680860" description="Proline-rich protein 3-like" evidence="3">
    <location>
        <begin position="24"/>
        <end position="213"/>
    </location>
</feature>
<evidence type="ECO:0000256" key="1">
    <source>
        <dbReference type="ARBA" id="ARBA00022729"/>
    </source>
</evidence>
<feature type="region of interest" description="Disordered" evidence="2">
    <location>
        <begin position="33"/>
        <end position="72"/>
    </location>
</feature>
<organism evidence="4">
    <name type="scientific">Populus alba</name>
    <name type="common">White poplar</name>
    <dbReference type="NCBI Taxonomy" id="43335"/>
    <lineage>
        <taxon>Eukaryota</taxon>
        <taxon>Viridiplantae</taxon>
        <taxon>Streptophyta</taxon>
        <taxon>Embryophyta</taxon>
        <taxon>Tracheophyta</taxon>
        <taxon>Spermatophyta</taxon>
        <taxon>Magnoliopsida</taxon>
        <taxon>eudicotyledons</taxon>
        <taxon>Gunneridae</taxon>
        <taxon>Pentapetalae</taxon>
        <taxon>rosids</taxon>
        <taxon>fabids</taxon>
        <taxon>Malpighiales</taxon>
        <taxon>Salicaceae</taxon>
        <taxon>Saliceae</taxon>
        <taxon>Populus</taxon>
    </lineage>
</organism>
<evidence type="ECO:0000256" key="3">
    <source>
        <dbReference type="SAM" id="SignalP"/>
    </source>
</evidence>
<dbReference type="GO" id="GO:0071944">
    <property type="term" value="C:cell periphery"/>
    <property type="evidence" value="ECO:0007669"/>
    <property type="project" value="TreeGrafter"/>
</dbReference>
<proteinExistence type="predicted"/>
<evidence type="ECO:0000313" key="4">
    <source>
        <dbReference type="EMBL" id="TKR59158.1"/>
    </source>
</evidence>
<dbReference type="Pfam" id="PF01190">
    <property type="entry name" value="Pollen_Ole_e_1"/>
    <property type="match status" value="1"/>
</dbReference>
<dbReference type="EMBL" id="RCHU01001273">
    <property type="protein sequence ID" value="TKR59158.1"/>
    <property type="molecule type" value="Genomic_DNA"/>
</dbReference>
<dbReference type="AlphaFoldDB" id="A0A4U5LSZ3"/>